<dbReference type="PANTHER" id="PTHR34776">
    <property type="entry name" value="F17F16.3 PROTEIN"/>
    <property type="match status" value="1"/>
</dbReference>
<feature type="region of interest" description="Disordered" evidence="1">
    <location>
        <begin position="227"/>
        <end position="248"/>
    </location>
</feature>
<organism evidence="2 3">
    <name type="scientific">Pseudonocardia dioxanivorans (strain ATCC 55486 / DSM 44775 / JCM 13855 / CB1190)</name>
    <dbReference type="NCBI Taxonomy" id="675635"/>
    <lineage>
        <taxon>Bacteria</taxon>
        <taxon>Bacillati</taxon>
        <taxon>Actinomycetota</taxon>
        <taxon>Actinomycetes</taxon>
        <taxon>Pseudonocardiales</taxon>
        <taxon>Pseudonocardiaceae</taxon>
        <taxon>Pseudonocardia</taxon>
    </lineage>
</organism>
<reference evidence="2 3" key="1">
    <citation type="journal article" date="2011" name="J. Bacteriol.">
        <title>Genome sequence of the 1,4-dioxane-degrading Pseudonocardia dioxanivorans strain CB1190.</title>
        <authorList>
            <person name="Sales C.M."/>
            <person name="Mahendra S."/>
            <person name="Grostern A."/>
            <person name="Parales R.E."/>
            <person name="Goodwin L.A."/>
            <person name="Woyke T."/>
            <person name="Nolan M."/>
            <person name="Lapidus A."/>
            <person name="Chertkov O."/>
            <person name="Ovchinnikova G."/>
            <person name="Sczyrba A."/>
            <person name="Alvarez-Cohen L."/>
        </authorList>
    </citation>
    <scope>NUCLEOTIDE SEQUENCE [LARGE SCALE GENOMIC DNA]</scope>
    <source>
        <strain evidence="3">ATCC 55486 / DSM 44775 / JCM 13855 / CB1190</strain>
    </source>
</reference>
<dbReference type="eggNOG" id="ENOG50316A1">
    <property type="taxonomic scope" value="Bacteria"/>
</dbReference>
<dbReference type="AlphaFoldDB" id="F4CZF6"/>
<evidence type="ECO:0000313" key="3">
    <source>
        <dbReference type="Proteomes" id="UP000007809"/>
    </source>
</evidence>
<sequence length="248" mass="27275">MARIRETGDLSFWYQPRVTVDRVRGPDDVARFYLLLEPAGRAIFRRVIVGRKRLPDVGAHERTWGFVDLVACRPEAVADELAPETDETRTRGVRVAPRARPAGEAGYAIVEHAGHTHLVYVLELPEAPGPVQHELGIHRAMSMIVAVRNPEGAAPPATGLPPGRRAHYPEQLQRALGTRRFAPLDSPKFLDHPGTELVLIAASGDPLRELGIDIPKCRETPEPTDLLSRLGAEPGAHPLGPLLEGRWE</sequence>
<dbReference type="EMBL" id="CP002593">
    <property type="protein sequence ID" value="AEA25687.1"/>
    <property type="molecule type" value="Genomic_DNA"/>
</dbReference>
<keyword evidence="3" id="KW-1185">Reference proteome</keyword>
<evidence type="ECO:0000313" key="2">
    <source>
        <dbReference type="EMBL" id="AEA25687.1"/>
    </source>
</evidence>
<dbReference type="PANTHER" id="PTHR34776:SF1">
    <property type="entry name" value="F17F16.3 PROTEIN"/>
    <property type="match status" value="1"/>
</dbReference>
<protein>
    <submittedName>
        <fullName evidence="2">Uncharacterized protein</fullName>
    </submittedName>
</protein>
<evidence type="ECO:0000256" key="1">
    <source>
        <dbReference type="SAM" id="MobiDB-lite"/>
    </source>
</evidence>
<name>F4CZF6_PSEUX</name>
<gene>
    <name evidence="2" type="ordered locus">Psed_3512</name>
</gene>
<dbReference type="KEGG" id="pdx:Psed_3512"/>
<accession>F4CZF6</accession>
<dbReference type="Proteomes" id="UP000007809">
    <property type="component" value="Chromosome"/>
</dbReference>
<dbReference type="HOGENOM" id="CLU_045837_0_1_11"/>
<proteinExistence type="predicted"/>